<dbReference type="GO" id="GO:0016787">
    <property type="term" value="F:hydrolase activity"/>
    <property type="evidence" value="ECO:0007669"/>
    <property type="project" value="InterPro"/>
</dbReference>
<dbReference type="AlphaFoldDB" id="A0AAC9NSY5"/>
<evidence type="ECO:0000259" key="2">
    <source>
        <dbReference type="Pfam" id="PF00271"/>
    </source>
</evidence>
<accession>A0AAC9NSY5</accession>
<evidence type="ECO:0000256" key="1">
    <source>
        <dbReference type="SAM" id="MobiDB-lite"/>
    </source>
</evidence>
<organism evidence="4 5">
    <name type="scientific">Alteromonas mediterranea</name>
    <dbReference type="NCBI Taxonomy" id="314275"/>
    <lineage>
        <taxon>Bacteria</taxon>
        <taxon>Pseudomonadati</taxon>
        <taxon>Pseudomonadota</taxon>
        <taxon>Gammaproteobacteria</taxon>
        <taxon>Alteromonadales</taxon>
        <taxon>Alteromonadaceae</taxon>
        <taxon>Alteromonas/Salinimonas group</taxon>
        <taxon>Alteromonas</taxon>
    </lineage>
</organism>
<protein>
    <recommendedName>
        <fullName evidence="6">Helicase C-terminal domain-containing protein</fullName>
    </recommendedName>
</protein>
<dbReference type="Pfam" id="PF00271">
    <property type="entry name" value="Helicase_C"/>
    <property type="match status" value="1"/>
</dbReference>
<evidence type="ECO:0000313" key="5">
    <source>
        <dbReference type="Proteomes" id="UP000182101"/>
    </source>
</evidence>
<feature type="region of interest" description="Disordered" evidence="1">
    <location>
        <begin position="552"/>
        <end position="573"/>
    </location>
</feature>
<dbReference type="Proteomes" id="UP000182101">
    <property type="component" value="Plasmid pAMCP48-600"/>
</dbReference>
<name>A0AAC9NSY5_9ALTE</name>
<dbReference type="GO" id="GO:0005524">
    <property type="term" value="F:ATP binding"/>
    <property type="evidence" value="ECO:0007669"/>
    <property type="project" value="InterPro"/>
</dbReference>
<evidence type="ECO:0000313" key="4">
    <source>
        <dbReference type="EMBL" id="APD92280.1"/>
    </source>
</evidence>
<dbReference type="InterPro" id="IPR027417">
    <property type="entry name" value="P-loop_NTPase"/>
</dbReference>
<dbReference type="RefSeq" id="WP_071960894.1">
    <property type="nucleotide sequence ID" value="NZ_CP018025.1"/>
</dbReference>
<dbReference type="InterPro" id="IPR006935">
    <property type="entry name" value="Helicase/UvrB_N"/>
</dbReference>
<geneLocation type="plasmid" evidence="5">
    <name>pamcp48-600</name>
</geneLocation>
<dbReference type="SUPFAM" id="SSF52540">
    <property type="entry name" value="P-loop containing nucleoside triphosphate hydrolases"/>
    <property type="match status" value="1"/>
</dbReference>
<keyword evidence="4" id="KW-0614">Plasmid</keyword>
<evidence type="ECO:0008006" key="6">
    <source>
        <dbReference type="Google" id="ProtNLM"/>
    </source>
</evidence>
<dbReference type="CDD" id="cd18785">
    <property type="entry name" value="SF2_C"/>
    <property type="match status" value="1"/>
</dbReference>
<evidence type="ECO:0000259" key="3">
    <source>
        <dbReference type="Pfam" id="PF04851"/>
    </source>
</evidence>
<dbReference type="Gene3D" id="3.40.50.300">
    <property type="entry name" value="P-loop containing nucleotide triphosphate hydrolases"/>
    <property type="match status" value="2"/>
</dbReference>
<feature type="region of interest" description="Disordered" evidence="1">
    <location>
        <begin position="436"/>
        <end position="457"/>
    </location>
</feature>
<feature type="domain" description="Helicase/UvrB N-terminal" evidence="3">
    <location>
        <begin position="34"/>
        <end position="194"/>
    </location>
</feature>
<gene>
    <name evidence="4" type="ORF">BM524_20455</name>
</gene>
<reference evidence="4 5" key="1">
    <citation type="submission" date="2016-11" db="EMBL/GenBank/DDBJ databases">
        <title>Networking in microbes: conjugative elements and plasmids in the genus Alteromonas.</title>
        <authorList>
            <person name="Lopez-Perez M."/>
            <person name="Ramon-Marco N."/>
            <person name="Rodriguez-Valera F."/>
        </authorList>
    </citation>
    <scope>NUCLEOTIDE SEQUENCE [LARGE SCALE GENOMIC DNA]</scope>
    <source>
        <strain evidence="4 5">CP48</strain>
        <plasmid evidence="5">pamcp48-600</plasmid>
    </source>
</reference>
<dbReference type="GO" id="GO:0003677">
    <property type="term" value="F:DNA binding"/>
    <property type="evidence" value="ECO:0007669"/>
    <property type="project" value="InterPro"/>
</dbReference>
<feature type="domain" description="Helicase C-terminal" evidence="2">
    <location>
        <begin position="324"/>
        <end position="385"/>
    </location>
</feature>
<dbReference type="Pfam" id="PF04851">
    <property type="entry name" value="ResIII"/>
    <property type="match status" value="1"/>
</dbReference>
<feature type="compositionally biased region" description="Basic and acidic residues" evidence="1">
    <location>
        <begin position="436"/>
        <end position="447"/>
    </location>
</feature>
<proteinExistence type="predicted"/>
<dbReference type="InterPro" id="IPR001650">
    <property type="entry name" value="Helicase_C-like"/>
</dbReference>
<sequence length="681" mass="75605">MSTAMQSYDIQHDIKSQNVNALGMRAMQARVWAKRNSKNLLIKSPPASGKSRALMYIALDKMMNQGVKKTIAAVPEKSIGGSFKSTALTASGFMFDWDVEDRNNLVSDDAERDEASKVKALLRFLASDEEGALVCTHSTLREAFKHVEPEAFEDCLVAIDEFHHLSVSGDNRLGNVVTELLNNQRTHVLGMTGSYFRGDTNAVLRPEHESRFTVVTFTYYEQLQGYSYLKKINIGHHFYSVVKGEDEVAPYIAGIKELYKPGKKTIIHIPQPNSKESVDKYAEYDAITDIIGDFIGTDPVNGLSLFSCHETGKTVRVANFVNEDKERQITLNAMRHGSVLEQVDIVIAVKMAMEGFDWPAAEYAITVGARSSLTQIIQIIGRVTRDYPDKEEATFVNLIQEPLADQELVEDAVNDILKAISASLLMEQVISPKFDFKSRSGGSREPDSGLTSFTIEGFNPPKSERVKEILSQDRQALLIDMLNTVNGDAGVTGETARILADDEAGADYLQNVVVPKVIATKYGEGELSAEEEEELRQQLLLDLNMPAIEKERRRQNDEGEGTDQAKSKPSSRSIIEAAKKLDVGDLSLDMVAKVNPFMGAYEVLAHAITPEMLALVRNHIRVHRRGMTVEEAAEFYPSIKRFKAETGRLPDINSGSDQERQLAEALALLQAARARQKQQGQ</sequence>
<dbReference type="EMBL" id="CP018025">
    <property type="protein sequence ID" value="APD92280.1"/>
    <property type="molecule type" value="Genomic_DNA"/>
</dbReference>